<organism evidence="1">
    <name type="scientific">uncultured Caudovirales phage</name>
    <dbReference type="NCBI Taxonomy" id="2100421"/>
    <lineage>
        <taxon>Viruses</taxon>
        <taxon>Duplodnaviria</taxon>
        <taxon>Heunggongvirae</taxon>
        <taxon>Uroviricota</taxon>
        <taxon>Caudoviricetes</taxon>
        <taxon>Peduoviridae</taxon>
        <taxon>Maltschvirus</taxon>
        <taxon>Maltschvirus maltsch</taxon>
    </lineage>
</organism>
<evidence type="ECO:0000313" key="1">
    <source>
        <dbReference type="EMBL" id="CAB4155919.1"/>
    </source>
</evidence>
<sequence length="111" mass="12867">MAANVNIITSHHRMLFNRIDFSSVTDWNQTNEVIAKQLGCCERTVTTARRRIGAPRAPDKTTRTRLKEQLPQISDKAWASHSNWAISKILKCSESAVQVYRLHNFKPRYQR</sequence>
<accession>A0A6J5N9Y6</accession>
<gene>
    <name evidence="1" type="ORF">UFOVP673_28</name>
</gene>
<dbReference type="EMBL" id="LR796631">
    <property type="protein sequence ID" value="CAB4155919.1"/>
    <property type="molecule type" value="Genomic_DNA"/>
</dbReference>
<proteinExistence type="predicted"/>
<reference evidence="1" key="1">
    <citation type="submission" date="2020-04" db="EMBL/GenBank/DDBJ databases">
        <authorList>
            <person name="Chiriac C."/>
            <person name="Salcher M."/>
            <person name="Ghai R."/>
            <person name="Kavagutti S V."/>
        </authorList>
    </citation>
    <scope>NUCLEOTIDE SEQUENCE</scope>
</reference>
<name>A0A6J5N9Y6_9CAUD</name>
<protein>
    <submittedName>
        <fullName evidence="1">Uncharacterized protein</fullName>
    </submittedName>
</protein>